<keyword evidence="1" id="KW-0732">Signal</keyword>
<evidence type="ECO:0000313" key="2">
    <source>
        <dbReference type="EMBL" id="SDY94570.1"/>
    </source>
</evidence>
<proteinExistence type="predicted"/>
<organism evidence="2 3">
    <name type="scientific">Hymenobacter psychrophilus</name>
    <dbReference type="NCBI Taxonomy" id="651662"/>
    <lineage>
        <taxon>Bacteria</taxon>
        <taxon>Pseudomonadati</taxon>
        <taxon>Bacteroidota</taxon>
        <taxon>Cytophagia</taxon>
        <taxon>Cytophagales</taxon>
        <taxon>Hymenobacteraceae</taxon>
        <taxon>Hymenobacter</taxon>
    </lineage>
</organism>
<feature type="chain" id="PRO_5011524512" evidence="1">
    <location>
        <begin position="29"/>
        <end position="185"/>
    </location>
</feature>
<accession>A0A1H3P0K9</accession>
<gene>
    <name evidence="2" type="ORF">SAMN04488069_12033</name>
</gene>
<dbReference type="RefSeq" id="WP_139255347.1">
    <property type="nucleotide sequence ID" value="NZ_FNOV01000020.1"/>
</dbReference>
<sequence>MTSVLLPTRLRWWLFAVCWWCNVPPSGAQTNRPLLFKEVPLPQPWDPMVYRLNKAWSYSVRNKGGKLVTGLTDVLSRPRRPVTLTTPAGRFEGLDHGEFGGVLRFYGSDPQAPPVVVKEGNVRLIFQYQGRVYFLEGLAHLAHRSGALYQVTGTAPAFGYTQVLAFDDAPEAFAVVEDTIYIAQS</sequence>
<name>A0A1H3P0K9_9BACT</name>
<dbReference type="EMBL" id="FNOV01000020">
    <property type="protein sequence ID" value="SDY94570.1"/>
    <property type="molecule type" value="Genomic_DNA"/>
</dbReference>
<evidence type="ECO:0000256" key="1">
    <source>
        <dbReference type="SAM" id="SignalP"/>
    </source>
</evidence>
<keyword evidence="3" id="KW-1185">Reference proteome</keyword>
<dbReference type="OrthoDB" id="2987994at2"/>
<dbReference type="STRING" id="651662.SAMN04488069_12033"/>
<evidence type="ECO:0000313" key="3">
    <source>
        <dbReference type="Proteomes" id="UP000199249"/>
    </source>
</evidence>
<dbReference type="Proteomes" id="UP000199249">
    <property type="component" value="Unassembled WGS sequence"/>
</dbReference>
<feature type="signal peptide" evidence="1">
    <location>
        <begin position="1"/>
        <end position="28"/>
    </location>
</feature>
<reference evidence="3" key="1">
    <citation type="submission" date="2016-10" db="EMBL/GenBank/DDBJ databases">
        <authorList>
            <person name="Varghese N."/>
            <person name="Submissions S."/>
        </authorList>
    </citation>
    <scope>NUCLEOTIDE SEQUENCE [LARGE SCALE GENOMIC DNA]</scope>
    <source>
        <strain evidence="3">CGMCC 1.8975</strain>
    </source>
</reference>
<dbReference type="AlphaFoldDB" id="A0A1H3P0K9"/>
<protein>
    <submittedName>
        <fullName evidence="2">Uncharacterized protein</fullName>
    </submittedName>
</protein>